<dbReference type="Proteomes" id="UP000199029">
    <property type="component" value="Unassembled WGS sequence"/>
</dbReference>
<keyword evidence="2" id="KW-1185">Reference proteome</keyword>
<dbReference type="RefSeq" id="WP_092673205.1">
    <property type="nucleotide sequence ID" value="NZ_FOXS01000003.1"/>
</dbReference>
<proteinExistence type="predicted"/>
<name>A0A1I5YSS2_HYMAR</name>
<gene>
    <name evidence="1" type="ORF">SAMN04515668_2409</name>
</gene>
<reference evidence="2" key="1">
    <citation type="submission" date="2016-10" db="EMBL/GenBank/DDBJ databases">
        <authorList>
            <person name="Varghese N."/>
            <person name="Submissions S."/>
        </authorList>
    </citation>
    <scope>NUCLEOTIDE SEQUENCE [LARGE SCALE GENOMIC DNA]</scope>
    <source>
        <strain evidence="2">OR362-8,ATCC BAA-1266,JCM 13504</strain>
    </source>
</reference>
<dbReference type="STRING" id="1227077.SAMN04515668_2409"/>
<dbReference type="OrthoDB" id="877274at2"/>
<organism evidence="1 2">
    <name type="scientific">Hymenobacter arizonensis</name>
    <name type="common">Siccationidurans arizonensis</name>
    <dbReference type="NCBI Taxonomy" id="1227077"/>
    <lineage>
        <taxon>Bacteria</taxon>
        <taxon>Pseudomonadati</taxon>
        <taxon>Bacteroidota</taxon>
        <taxon>Cytophagia</taxon>
        <taxon>Cytophagales</taxon>
        <taxon>Hymenobacteraceae</taxon>
        <taxon>Hymenobacter</taxon>
    </lineage>
</organism>
<evidence type="ECO:0000313" key="2">
    <source>
        <dbReference type="Proteomes" id="UP000199029"/>
    </source>
</evidence>
<protein>
    <submittedName>
        <fullName evidence="1">Uncharacterized protein</fullName>
    </submittedName>
</protein>
<evidence type="ECO:0000313" key="1">
    <source>
        <dbReference type="EMBL" id="SFQ47150.1"/>
    </source>
</evidence>
<dbReference type="EMBL" id="FOXS01000003">
    <property type="protein sequence ID" value="SFQ47150.1"/>
    <property type="molecule type" value="Genomic_DNA"/>
</dbReference>
<sequence length="293" mass="32982">MQIYNFWARETAAYAPATGEHYDLVAYAGSNLNQADATAQARQKLLSRQDRLESGERLNEYPAGAKPLREKLEQRLYTPEGKEMGAITRNAYGALVLNTSRLMFVDVDLVDLRPRPELSAGLFTELLRWLRIIPTPPPVPPIEPLPLLEAKVQRWLQQHPAWHFRLYRTRAGYRLLATHAEILPTDAVANQVFTALGADEIYARMCRLQACYRARLTPKPWRIGLARPTYLFPYQDAEQLTAQADWESTYTAQSADFSVCEFIGDYGSGQVCPAAKDLLALHDAACLGSRTLA</sequence>
<accession>A0A1I5YSS2</accession>
<dbReference type="AlphaFoldDB" id="A0A1I5YSS2"/>